<evidence type="ECO:0000313" key="2">
    <source>
        <dbReference type="Proteomes" id="UP001597400"/>
    </source>
</evidence>
<proteinExistence type="predicted"/>
<dbReference type="Proteomes" id="UP001597400">
    <property type="component" value="Unassembled WGS sequence"/>
</dbReference>
<comment type="caution">
    <text evidence="1">The sequence shown here is derived from an EMBL/GenBank/DDBJ whole genome shotgun (WGS) entry which is preliminary data.</text>
</comment>
<gene>
    <name evidence="1" type="ORF">ACFSGX_12550</name>
</gene>
<sequence>MRGSRMPTVEITCSTGRSGDRKVLLGFARASVLHAVSFPDVLDERSGEGYQRRFNSGHSLDFRRYIREVGSTTIPLTFNLRATDSCGWTLVENGSGAAHLTIDPAAGPVMAQVDCQHRLGHLADLDIELPFMCFVGLTVEEEMAVFTVINRKAKGLSRSLLDFHDARLCEDLANDRPELFIALCLSNDPASPWCGQLDVGGNKVSGMTRKASLRTLQKAVRRFLNRSAILKQRSVEEAAKVVLDFWIAVSIAMQNDWSRPRGSLLAKGVGVYALMDIAADMWRESGSALTRDLMIAHLSDLAADVDWSSDGPFKGLGGEGGVTAAVTLLRGIRVQQTMRAVA</sequence>
<accession>A0ABW4U2Z4</accession>
<dbReference type="RefSeq" id="WP_380930780.1">
    <property type="nucleotide sequence ID" value="NZ_JBHUGS010000003.1"/>
</dbReference>
<protein>
    <submittedName>
        <fullName evidence="1">DGQHR domain-containing protein</fullName>
    </submittedName>
</protein>
<evidence type="ECO:0000313" key="1">
    <source>
        <dbReference type="EMBL" id="MFD1951596.1"/>
    </source>
</evidence>
<keyword evidence="2" id="KW-1185">Reference proteome</keyword>
<dbReference type="InterPro" id="IPR017601">
    <property type="entry name" value="DGQHR-contain_dom"/>
</dbReference>
<name>A0ABW4U2Z4_9SPHN</name>
<dbReference type="EMBL" id="JBHUGS010000003">
    <property type="protein sequence ID" value="MFD1951596.1"/>
    <property type="molecule type" value="Genomic_DNA"/>
</dbReference>
<organism evidence="1 2">
    <name type="scientific">Sphingomonas arantia</name>
    <dbReference type="NCBI Taxonomy" id="1460676"/>
    <lineage>
        <taxon>Bacteria</taxon>
        <taxon>Pseudomonadati</taxon>
        <taxon>Pseudomonadota</taxon>
        <taxon>Alphaproteobacteria</taxon>
        <taxon>Sphingomonadales</taxon>
        <taxon>Sphingomonadaceae</taxon>
        <taxon>Sphingomonas</taxon>
    </lineage>
</organism>
<reference evidence="2" key="1">
    <citation type="journal article" date="2019" name="Int. J. Syst. Evol. Microbiol.">
        <title>The Global Catalogue of Microorganisms (GCM) 10K type strain sequencing project: providing services to taxonomists for standard genome sequencing and annotation.</title>
        <authorList>
            <consortium name="The Broad Institute Genomics Platform"/>
            <consortium name="The Broad Institute Genome Sequencing Center for Infectious Disease"/>
            <person name="Wu L."/>
            <person name="Ma J."/>
        </authorList>
    </citation>
    <scope>NUCLEOTIDE SEQUENCE [LARGE SCALE GENOMIC DNA]</scope>
    <source>
        <strain evidence="2">CGMCC 1.12702</strain>
    </source>
</reference>
<dbReference type="NCBIfam" id="TIGR03187">
    <property type="entry name" value="DGQHR"/>
    <property type="match status" value="1"/>
</dbReference>